<evidence type="ECO:0000259" key="5">
    <source>
        <dbReference type="Pfam" id="PF18358"/>
    </source>
</evidence>
<dbReference type="InterPro" id="IPR041292">
    <property type="entry name" value="Tudor_4"/>
</dbReference>
<dbReference type="Pfam" id="PF18359">
    <property type="entry name" value="Tudor_5"/>
    <property type="match status" value="1"/>
</dbReference>
<name>A0A1A7XWZ4_9TELE</name>
<dbReference type="PANTHER" id="PTHR46024:SF1">
    <property type="entry name" value="HISTONE-LYSINE N-METHYLTRANSFERASE EGGLESS"/>
    <property type="match status" value="1"/>
</dbReference>
<evidence type="ECO:0000313" key="7">
    <source>
        <dbReference type="EMBL" id="SBP22657.1"/>
    </source>
</evidence>
<feature type="domain" description="Histone methyltransferase Tudor" evidence="6">
    <location>
        <begin position="245"/>
        <end position="290"/>
    </location>
</feature>
<feature type="compositionally biased region" description="Basic and acidic residues" evidence="3">
    <location>
        <begin position="86"/>
        <end position="99"/>
    </location>
</feature>
<comment type="subcellular location">
    <subcellularLocation>
        <location evidence="1">Nucleus</location>
    </subcellularLocation>
</comment>
<dbReference type="GO" id="GO:0010629">
    <property type="term" value="P:negative regulation of gene expression"/>
    <property type="evidence" value="ECO:0007669"/>
    <property type="project" value="TreeGrafter"/>
</dbReference>
<feature type="domain" description="DUF5604" evidence="4">
    <location>
        <begin position="184"/>
        <end position="236"/>
    </location>
</feature>
<evidence type="ECO:0000256" key="1">
    <source>
        <dbReference type="ARBA" id="ARBA00004123"/>
    </source>
</evidence>
<dbReference type="InterPro" id="IPR051516">
    <property type="entry name" value="SETDB_methyltransferase"/>
</dbReference>
<dbReference type="Pfam" id="PF18358">
    <property type="entry name" value="Tudor_4"/>
    <property type="match status" value="1"/>
</dbReference>
<feature type="domain" description="Histone methyltransferase Tudor" evidence="5">
    <location>
        <begin position="335"/>
        <end position="382"/>
    </location>
</feature>
<gene>
    <name evidence="7" type="primary">OLA.27392</name>
</gene>
<protein>
    <submittedName>
        <fullName evidence="7">Uncharacterized protein</fullName>
    </submittedName>
</protein>
<feature type="compositionally biased region" description="Low complexity" evidence="3">
    <location>
        <begin position="136"/>
        <end position="151"/>
    </location>
</feature>
<evidence type="ECO:0000256" key="2">
    <source>
        <dbReference type="ARBA" id="ARBA00023242"/>
    </source>
</evidence>
<keyword evidence="2" id="KW-0539">Nucleus</keyword>
<sequence length="403" mass="45406">MEVDECEVGTLKLKNNGEIKIETDLFESSCNTSVFTNEVPSKMRRRENISDSPTLKKRAVVLLTRLPENTVSALQPPTPQQFYSEAESHGSSDSDRLWEPGEDSDDSDFVALGDKKKKLKNTKGALKRVSSPVMKNNSSNSNDSGDANNSNKKAESGPIIVSSAFAHSSNETTKVRPDLPEVEVTVDMMVLARRRAMRWQRGKIVEIVAREDGRTKYKVSFDEKGKSLVSGHHMAFADAPKLEQLYVGARVVIQSPDDAQCFQPGILSELPSRKNRLRFLVFLDDHTSLYASLPSIHLVCRPLEDNLDDIPDSPHKCFMKQYLKNWPYPHLTHYKEGQSINVELNGTLQVCTVEVVDCSLIQVVFQEGGEKEWIHRGSVRLEHMAKFLQLKEKEDEEKDNSES</sequence>
<dbReference type="AlphaFoldDB" id="A0A1A7XWZ4"/>
<dbReference type="EMBL" id="HADX01000425">
    <property type="protein sequence ID" value="SBP22657.1"/>
    <property type="molecule type" value="Transcribed_RNA"/>
</dbReference>
<evidence type="ECO:0000256" key="3">
    <source>
        <dbReference type="SAM" id="MobiDB-lite"/>
    </source>
</evidence>
<proteinExistence type="predicted"/>
<organism evidence="7">
    <name type="scientific">Iconisemion striatum</name>
    <dbReference type="NCBI Taxonomy" id="60296"/>
    <lineage>
        <taxon>Eukaryota</taxon>
        <taxon>Metazoa</taxon>
        <taxon>Chordata</taxon>
        <taxon>Craniata</taxon>
        <taxon>Vertebrata</taxon>
        <taxon>Euteleostomi</taxon>
        <taxon>Actinopterygii</taxon>
        <taxon>Neopterygii</taxon>
        <taxon>Teleostei</taxon>
        <taxon>Neoteleostei</taxon>
        <taxon>Acanthomorphata</taxon>
        <taxon>Ovalentaria</taxon>
        <taxon>Atherinomorphae</taxon>
        <taxon>Cyprinodontiformes</taxon>
        <taxon>Nothobranchiidae</taxon>
        <taxon>Iconisemion</taxon>
    </lineage>
</organism>
<feature type="compositionally biased region" description="Polar residues" evidence="3">
    <location>
        <begin position="71"/>
        <end position="83"/>
    </location>
</feature>
<dbReference type="Pfam" id="PF18300">
    <property type="entry name" value="DUF5604"/>
    <property type="match status" value="1"/>
</dbReference>
<dbReference type="GO" id="GO:0005634">
    <property type="term" value="C:nucleus"/>
    <property type="evidence" value="ECO:0007669"/>
    <property type="project" value="UniProtKB-SubCell"/>
</dbReference>
<dbReference type="GO" id="GO:0046974">
    <property type="term" value="F:histone H3K9 methyltransferase activity"/>
    <property type="evidence" value="ECO:0007669"/>
    <property type="project" value="TreeGrafter"/>
</dbReference>
<evidence type="ECO:0000259" key="4">
    <source>
        <dbReference type="Pfam" id="PF18300"/>
    </source>
</evidence>
<reference evidence="7" key="1">
    <citation type="submission" date="2016-05" db="EMBL/GenBank/DDBJ databases">
        <authorList>
            <person name="Lavstsen T."/>
            <person name="Jespersen J.S."/>
        </authorList>
    </citation>
    <scope>NUCLEOTIDE SEQUENCE</scope>
    <source>
        <tissue evidence="7">Brain</tissue>
    </source>
</reference>
<evidence type="ECO:0000259" key="6">
    <source>
        <dbReference type="Pfam" id="PF18359"/>
    </source>
</evidence>
<dbReference type="GO" id="GO:0070828">
    <property type="term" value="P:heterochromatin organization"/>
    <property type="evidence" value="ECO:0007669"/>
    <property type="project" value="TreeGrafter"/>
</dbReference>
<accession>A0A1A7XWZ4</accession>
<dbReference type="EMBL" id="HADW01017450">
    <property type="protein sequence ID" value="SBP18850.1"/>
    <property type="molecule type" value="Transcribed_RNA"/>
</dbReference>
<dbReference type="Gene3D" id="2.30.30.140">
    <property type="match status" value="2"/>
</dbReference>
<reference evidence="7" key="2">
    <citation type="submission" date="2016-06" db="EMBL/GenBank/DDBJ databases">
        <title>The genome of a short-lived fish provides insights into sex chromosome evolution and the genetic control of aging.</title>
        <authorList>
            <person name="Reichwald K."/>
            <person name="Felder M."/>
            <person name="Petzold A."/>
            <person name="Koch P."/>
            <person name="Groth M."/>
            <person name="Platzer M."/>
        </authorList>
    </citation>
    <scope>NUCLEOTIDE SEQUENCE</scope>
    <source>
        <tissue evidence="7">Brain</tissue>
    </source>
</reference>
<dbReference type="InterPro" id="IPR040880">
    <property type="entry name" value="DUF5604"/>
</dbReference>
<dbReference type="InterPro" id="IPR041291">
    <property type="entry name" value="TUDOR_5"/>
</dbReference>
<dbReference type="PANTHER" id="PTHR46024">
    <property type="entry name" value="HISTONE-LYSINE N-METHYLTRANSFERASE EGGLESS"/>
    <property type="match status" value="1"/>
</dbReference>
<feature type="region of interest" description="Disordered" evidence="3">
    <location>
        <begin position="71"/>
        <end position="154"/>
    </location>
</feature>